<sequence>MPIAGLRPGGDRLNCAIFRGSTTVSRQSVVVCESEVPSDDERRPTVEARINQVDMRRRSSRRILLDKFGGVGVTRSWRERLWLFMEEPNSSRMALAYSSMMSFIIVSSVTAIILQTVPEYHNYGFWTTIDVVVNMIFTAELLIRVAVYPNRRKFLRNFYNCIDILTILPFYIWVLFPEAQEDAAFELINILRPILRLLKVTRNFDGFQLLIRALSMSAESLPVPLFLLLIMVISSAALIYFFERETNPKIDSIPQAMWFSIVTISTVGYGDVSPETVAGQLISAVLIIAGVMYMAMPLSIVGSNFTLVWLDRDKILVVEKTKQRLTDLGYGSSAVEEAFKAFDQDSSGEIDIDEFRLMMTTMGTGLREDRIIELFHVFDEDMSGSISFAEFARTMFPETFLYRFKTGERDSVEGTERDKTESVGTPDVSRRSSVRHSVQDSMRRLSTAGTPFLGLISPDIQDARRASESSAASYREWLYDREKRKSSERLVPDPEPPPNEESDDLVHDRRADKRTHRMIREMPKQAKVSPRSSELPTSGDAPAVHDNAGEDGDGDLPSIEGRILSLVEQSVGARFLQLEEGLVAVSERMRELARIQEDVRQRTSQRSSLKRGSMSSGRASLGRHRFSEVSGAVPSSPPTVSFGGEIEATDVESSATRPMYPPPDAEDTTVPATPLPQLPGALSLVPPFLANPQRATPPVRTRGKQQPGSLPLRPPQSRPHSRGRPKLIPGSLGLSDTASDVVFRCTDTIVRNLHLQEVTEAESEGHLGVVEKAADIRAGTVRDLAITTVAMMIEVAREKNVIDGEVGIRDVVKTPSDMGIENARAIKDAAGTGKAATNRSSEMHFYFGLKCKFTIRDRSREKSEEEDLRGERHRRRRAQGRGPISALPVCEEKSLEAKEEKRIVEEVDRRLSEFLASGEFQTRLAEEKEKEREKALENVAVEIAAEKRRLLDEFKSQLEEKQRSSEELEKIMDDNARRAKEEQQRLASEAAARREERVRELKRIEMERCRRERVEQLHSKGTNIPDEEFIF</sequence>
<comment type="subcellular location">
    <subcellularLocation>
        <location evidence="1">Membrane</location>
        <topology evidence="1">Multi-pass membrane protein</topology>
    </subcellularLocation>
</comment>
<evidence type="ECO:0000256" key="7">
    <source>
        <dbReference type="ARBA" id="ARBA00022882"/>
    </source>
</evidence>
<evidence type="ECO:0000256" key="1">
    <source>
        <dbReference type="ARBA" id="ARBA00004141"/>
    </source>
</evidence>
<keyword evidence="7" id="KW-0851">Voltage-gated channel</keyword>
<dbReference type="Gene3D" id="1.10.287.70">
    <property type="match status" value="1"/>
</dbReference>
<feature type="domain" description="EF-hand" evidence="15">
    <location>
        <begin position="330"/>
        <end position="365"/>
    </location>
</feature>
<evidence type="ECO:0000256" key="10">
    <source>
        <dbReference type="ARBA" id="ARBA00023065"/>
    </source>
</evidence>
<keyword evidence="12" id="KW-0407">Ion channel</keyword>
<dbReference type="InterPro" id="IPR011992">
    <property type="entry name" value="EF-hand-dom_pair"/>
</dbReference>
<feature type="region of interest" description="Disordered" evidence="13">
    <location>
        <begin position="860"/>
        <end position="884"/>
    </location>
</feature>
<keyword evidence="4 14" id="KW-0812">Transmembrane</keyword>
<protein>
    <recommendedName>
        <fullName evidence="15">EF-hand domain-containing protein</fullName>
    </recommendedName>
</protein>
<dbReference type="OrthoDB" id="433309at2759"/>
<evidence type="ECO:0000256" key="13">
    <source>
        <dbReference type="SAM" id="MobiDB-lite"/>
    </source>
</evidence>
<dbReference type="InterPro" id="IPR028325">
    <property type="entry name" value="VG_K_chnl"/>
</dbReference>
<feature type="domain" description="EF-hand" evidence="15">
    <location>
        <begin position="366"/>
        <end position="401"/>
    </location>
</feature>
<evidence type="ECO:0000313" key="16">
    <source>
        <dbReference type="EMBL" id="KAF4672687.1"/>
    </source>
</evidence>
<dbReference type="Proteomes" id="UP000591131">
    <property type="component" value="Unassembled WGS sequence"/>
</dbReference>
<evidence type="ECO:0000256" key="3">
    <source>
        <dbReference type="ARBA" id="ARBA00022538"/>
    </source>
</evidence>
<keyword evidence="11 14" id="KW-0472">Membrane</keyword>
<keyword evidence="10" id="KW-0406">Ion transport</keyword>
<evidence type="ECO:0000256" key="6">
    <source>
        <dbReference type="ARBA" id="ARBA00022837"/>
    </source>
</evidence>
<evidence type="ECO:0000256" key="12">
    <source>
        <dbReference type="ARBA" id="ARBA00023303"/>
    </source>
</evidence>
<feature type="compositionally biased region" description="Basic and acidic residues" evidence="13">
    <location>
        <begin position="961"/>
        <end position="984"/>
    </location>
</feature>
<dbReference type="GO" id="GO:0005509">
    <property type="term" value="F:calcium ion binding"/>
    <property type="evidence" value="ECO:0007669"/>
    <property type="project" value="InterPro"/>
</dbReference>
<feature type="region of interest" description="Disordered" evidence="13">
    <location>
        <begin position="961"/>
        <end position="994"/>
    </location>
</feature>
<dbReference type="SUPFAM" id="SSF47473">
    <property type="entry name" value="EF-hand"/>
    <property type="match status" value="1"/>
</dbReference>
<dbReference type="Pfam" id="PF15346">
    <property type="entry name" value="ARGLU"/>
    <property type="match status" value="1"/>
</dbReference>
<evidence type="ECO:0000256" key="2">
    <source>
        <dbReference type="ARBA" id="ARBA00022448"/>
    </source>
</evidence>
<evidence type="ECO:0000256" key="5">
    <source>
        <dbReference type="ARBA" id="ARBA00022826"/>
    </source>
</evidence>
<dbReference type="GO" id="GO:0005249">
    <property type="term" value="F:voltage-gated potassium channel activity"/>
    <property type="evidence" value="ECO:0007669"/>
    <property type="project" value="InterPro"/>
</dbReference>
<feature type="transmembrane region" description="Helical" evidence="14">
    <location>
        <begin position="94"/>
        <end position="117"/>
    </location>
</feature>
<name>A0A7J6MMW9_PERCH</name>
<dbReference type="InterPro" id="IPR002048">
    <property type="entry name" value="EF_hand_dom"/>
</dbReference>
<dbReference type="SMART" id="SM00054">
    <property type="entry name" value="EFh"/>
    <property type="match status" value="2"/>
</dbReference>
<feature type="transmembrane region" description="Helical" evidence="14">
    <location>
        <begin position="123"/>
        <end position="146"/>
    </location>
</feature>
<dbReference type="InterPro" id="IPR027359">
    <property type="entry name" value="Volt_channel_dom_sf"/>
</dbReference>
<dbReference type="InterPro" id="IPR033371">
    <property type="entry name" value="ARGLU1"/>
</dbReference>
<keyword evidence="2" id="KW-0813">Transport</keyword>
<gene>
    <name evidence="16" type="ORF">FOL47_000242</name>
</gene>
<feature type="region of interest" description="Disordered" evidence="13">
    <location>
        <begin position="484"/>
        <end position="556"/>
    </location>
</feature>
<dbReference type="EMBL" id="JAAPAO010000102">
    <property type="protein sequence ID" value="KAF4672687.1"/>
    <property type="molecule type" value="Genomic_DNA"/>
</dbReference>
<dbReference type="SUPFAM" id="SSF81324">
    <property type="entry name" value="Voltage-gated potassium channels"/>
    <property type="match status" value="1"/>
</dbReference>
<keyword evidence="5" id="KW-0631">Potassium channel</keyword>
<dbReference type="GO" id="GO:0001508">
    <property type="term" value="P:action potential"/>
    <property type="evidence" value="ECO:0007669"/>
    <property type="project" value="TreeGrafter"/>
</dbReference>
<keyword evidence="8" id="KW-0630">Potassium</keyword>
<dbReference type="PROSITE" id="PS50222">
    <property type="entry name" value="EF_HAND_2"/>
    <property type="match status" value="2"/>
</dbReference>
<accession>A0A7J6MMW9</accession>
<evidence type="ECO:0000256" key="14">
    <source>
        <dbReference type="SAM" id="Phobius"/>
    </source>
</evidence>
<feature type="transmembrane region" description="Helical" evidence="14">
    <location>
        <begin position="221"/>
        <end position="241"/>
    </location>
</feature>
<feature type="transmembrane region" description="Helical" evidence="14">
    <location>
        <begin position="158"/>
        <end position="176"/>
    </location>
</feature>
<feature type="region of interest" description="Disordered" evidence="13">
    <location>
        <begin position="597"/>
        <end position="732"/>
    </location>
</feature>
<evidence type="ECO:0000256" key="11">
    <source>
        <dbReference type="ARBA" id="ARBA00023136"/>
    </source>
</evidence>
<keyword evidence="6" id="KW-0106">Calcium</keyword>
<dbReference type="PROSITE" id="PS00018">
    <property type="entry name" value="EF_HAND_1"/>
    <property type="match status" value="2"/>
</dbReference>
<dbReference type="InterPro" id="IPR005821">
    <property type="entry name" value="Ion_trans_dom"/>
</dbReference>
<dbReference type="InterPro" id="IPR018247">
    <property type="entry name" value="EF_Hand_1_Ca_BS"/>
</dbReference>
<feature type="compositionally biased region" description="Basic and acidic residues" evidence="13">
    <location>
        <begin position="411"/>
        <end position="421"/>
    </location>
</feature>
<feature type="transmembrane region" description="Helical" evidence="14">
    <location>
        <begin position="282"/>
        <end position="310"/>
    </location>
</feature>
<evidence type="ECO:0000313" key="17">
    <source>
        <dbReference type="Proteomes" id="UP000591131"/>
    </source>
</evidence>
<dbReference type="Gene3D" id="1.10.238.10">
    <property type="entry name" value="EF-hand"/>
    <property type="match status" value="1"/>
</dbReference>
<dbReference type="PANTHER" id="PTHR11537">
    <property type="entry name" value="VOLTAGE-GATED POTASSIUM CHANNEL"/>
    <property type="match status" value="1"/>
</dbReference>
<evidence type="ECO:0000256" key="8">
    <source>
        <dbReference type="ARBA" id="ARBA00022958"/>
    </source>
</evidence>
<evidence type="ECO:0000259" key="15">
    <source>
        <dbReference type="PROSITE" id="PS50222"/>
    </source>
</evidence>
<dbReference type="Pfam" id="PF13499">
    <property type="entry name" value="EF-hand_7"/>
    <property type="match status" value="1"/>
</dbReference>
<evidence type="ECO:0000256" key="4">
    <source>
        <dbReference type="ARBA" id="ARBA00022692"/>
    </source>
</evidence>
<dbReference type="CDD" id="cd00051">
    <property type="entry name" value="EFh"/>
    <property type="match status" value="1"/>
</dbReference>
<proteinExistence type="predicted"/>
<organism evidence="16 17">
    <name type="scientific">Perkinsus chesapeaki</name>
    <name type="common">Clam parasite</name>
    <name type="synonym">Perkinsus andrewsi</name>
    <dbReference type="NCBI Taxonomy" id="330153"/>
    <lineage>
        <taxon>Eukaryota</taxon>
        <taxon>Sar</taxon>
        <taxon>Alveolata</taxon>
        <taxon>Perkinsozoa</taxon>
        <taxon>Perkinsea</taxon>
        <taxon>Perkinsida</taxon>
        <taxon>Perkinsidae</taxon>
        <taxon>Perkinsus</taxon>
    </lineage>
</organism>
<dbReference type="PRINTS" id="PR00169">
    <property type="entry name" value="KCHANNEL"/>
</dbReference>
<dbReference type="Pfam" id="PF00520">
    <property type="entry name" value="Ion_trans"/>
    <property type="match status" value="1"/>
</dbReference>
<reference evidence="16 17" key="1">
    <citation type="submission" date="2020-04" db="EMBL/GenBank/DDBJ databases">
        <title>Perkinsus chesapeaki whole genome sequence.</title>
        <authorList>
            <person name="Bogema D.R."/>
        </authorList>
    </citation>
    <scope>NUCLEOTIDE SEQUENCE [LARGE SCALE GENOMIC DNA]</scope>
    <source>
        <strain evidence="16">ATCC PRA-425</strain>
    </source>
</reference>
<dbReference type="PANTHER" id="PTHR11537:SF254">
    <property type="entry name" value="POTASSIUM VOLTAGE-GATED CHANNEL PROTEIN SHAB"/>
    <property type="match status" value="1"/>
</dbReference>
<keyword evidence="17" id="KW-1185">Reference proteome</keyword>
<feature type="region of interest" description="Disordered" evidence="13">
    <location>
        <begin position="411"/>
        <end position="443"/>
    </location>
</feature>
<evidence type="ECO:0000256" key="9">
    <source>
        <dbReference type="ARBA" id="ARBA00022989"/>
    </source>
</evidence>
<keyword evidence="9 14" id="KW-1133">Transmembrane helix</keyword>
<comment type="caution">
    <text evidence="16">The sequence shown here is derived from an EMBL/GenBank/DDBJ whole genome shotgun (WGS) entry which is preliminary data.</text>
</comment>
<dbReference type="AlphaFoldDB" id="A0A7J6MMW9"/>
<dbReference type="GO" id="GO:0008076">
    <property type="term" value="C:voltage-gated potassium channel complex"/>
    <property type="evidence" value="ECO:0007669"/>
    <property type="project" value="InterPro"/>
</dbReference>
<keyword evidence="3" id="KW-0633">Potassium transport</keyword>
<dbReference type="Gene3D" id="1.20.120.350">
    <property type="entry name" value="Voltage-gated potassium channels. Chain C"/>
    <property type="match status" value="1"/>
</dbReference>